<keyword evidence="6 11" id="KW-0472">Membrane</keyword>
<dbReference type="Proteomes" id="UP000632377">
    <property type="component" value="Unassembled WGS sequence"/>
</dbReference>
<dbReference type="PANTHER" id="PTHR32089">
    <property type="entry name" value="METHYL-ACCEPTING CHEMOTAXIS PROTEIN MCPB"/>
    <property type="match status" value="1"/>
</dbReference>
<dbReference type="SMART" id="SM00304">
    <property type="entry name" value="HAMP"/>
    <property type="match status" value="1"/>
</dbReference>
<dbReference type="Gene3D" id="1.10.287.950">
    <property type="entry name" value="Methyl-accepting chemotaxis protein"/>
    <property type="match status" value="1"/>
</dbReference>
<dbReference type="PROSITE" id="PS50111">
    <property type="entry name" value="CHEMOTAXIS_TRANSDUC_2"/>
    <property type="match status" value="1"/>
</dbReference>
<keyword evidence="7 9" id="KW-0807">Transducer</keyword>
<dbReference type="CDD" id="cd06225">
    <property type="entry name" value="HAMP"/>
    <property type="match status" value="1"/>
</dbReference>
<dbReference type="SUPFAM" id="SSF103190">
    <property type="entry name" value="Sensory domain-like"/>
    <property type="match status" value="1"/>
</dbReference>
<evidence type="ECO:0000256" key="2">
    <source>
        <dbReference type="ARBA" id="ARBA00022475"/>
    </source>
</evidence>
<evidence type="ECO:0000256" key="11">
    <source>
        <dbReference type="SAM" id="Phobius"/>
    </source>
</evidence>
<name>A0ABS1TBY4_9CLOT</name>
<dbReference type="Pfam" id="PF02743">
    <property type="entry name" value="dCache_1"/>
    <property type="match status" value="1"/>
</dbReference>
<dbReference type="Gene3D" id="6.10.340.10">
    <property type="match status" value="1"/>
</dbReference>
<dbReference type="PROSITE" id="PS50885">
    <property type="entry name" value="HAMP"/>
    <property type="match status" value="1"/>
</dbReference>
<feature type="coiled-coil region" evidence="10">
    <location>
        <begin position="647"/>
        <end position="677"/>
    </location>
</feature>
<dbReference type="InterPro" id="IPR003660">
    <property type="entry name" value="HAMP_dom"/>
</dbReference>
<dbReference type="PANTHER" id="PTHR32089:SF114">
    <property type="entry name" value="METHYL-ACCEPTING CHEMOTAXIS PROTEIN MCPB"/>
    <property type="match status" value="1"/>
</dbReference>
<keyword evidence="5 11" id="KW-1133">Transmembrane helix</keyword>
<evidence type="ECO:0000256" key="9">
    <source>
        <dbReference type="PROSITE-ProRule" id="PRU00284"/>
    </source>
</evidence>
<evidence type="ECO:0000256" key="4">
    <source>
        <dbReference type="ARBA" id="ARBA00022692"/>
    </source>
</evidence>
<reference evidence="14 15" key="1">
    <citation type="submission" date="2021-01" db="EMBL/GenBank/DDBJ databases">
        <title>Genome public.</title>
        <authorList>
            <person name="Liu C."/>
            <person name="Sun Q."/>
        </authorList>
    </citation>
    <scope>NUCLEOTIDE SEQUENCE [LARGE SCALE GENOMIC DNA]</scope>
    <source>
        <strain evidence="14 15">YIM B02515</strain>
    </source>
</reference>
<evidence type="ECO:0000256" key="7">
    <source>
        <dbReference type="ARBA" id="ARBA00023224"/>
    </source>
</evidence>
<keyword evidence="4 11" id="KW-0812">Transmembrane</keyword>
<dbReference type="SUPFAM" id="SSF58104">
    <property type="entry name" value="Methyl-accepting chemotaxis protein (MCP) signaling domain"/>
    <property type="match status" value="1"/>
</dbReference>
<dbReference type="Gene3D" id="3.30.450.20">
    <property type="entry name" value="PAS domain"/>
    <property type="match status" value="1"/>
</dbReference>
<evidence type="ECO:0000313" key="15">
    <source>
        <dbReference type="Proteomes" id="UP000632377"/>
    </source>
</evidence>
<evidence type="ECO:0000256" key="5">
    <source>
        <dbReference type="ARBA" id="ARBA00022989"/>
    </source>
</evidence>
<dbReference type="CDD" id="cd12912">
    <property type="entry name" value="PDC2_MCP_like"/>
    <property type="match status" value="1"/>
</dbReference>
<accession>A0ABS1TBY4</accession>
<evidence type="ECO:0000256" key="3">
    <source>
        <dbReference type="ARBA" id="ARBA00022500"/>
    </source>
</evidence>
<dbReference type="Pfam" id="PF00015">
    <property type="entry name" value="MCPsignal"/>
    <property type="match status" value="1"/>
</dbReference>
<evidence type="ECO:0000256" key="10">
    <source>
        <dbReference type="SAM" id="Coils"/>
    </source>
</evidence>
<evidence type="ECO:0000256" key="8">
    <source>
        <dbReference type="ARBA" id="ARBA00029447"/>
    </source>
</evidence>
<sequence>MKFKTIKRRLIVTFLIVILLPMSITAILSNTMLSSTLKTSYTNSVQKTVQGVNNVIDEMYTGYESNLAQLAENPTSKAALDADKTDTLKKELNSVIKANSKILNSYIATANGSMYIYPEAKLPEGYDPRTKSWYKNSVSNSLKPLWQDAYFDISTGRMVVTATKAIIDDKGSVIGVAGIDIDISNIASLFIDTKIENTGEIMLLDKTGVVIASKNKDLTSKNLNPGRVNSNDDTKDQKVENGFKNASEVAWMKPLMSGKSQTVQSNFGGKDRYIYYTENNKSGWKLVGLLDTSEVNSKIIKTLSTLIGIFVLFIIISIIIGYRVSKNITNPIHHLREAMEKGEAGDLTVITNVKSQDELGELGTKFTNMIGSMKSLVHSVKTSAAQVVNFSEELSKRSDEVTTSSAEIARVIDEISQGTMQQASETEKASQITAEFNQSLSEIDQYKEAIITESKDMDSNNEKAVASVKDLKLKNISTIDGVSQISNSIDNLVKQTENIGGILETILNIASQTNLLALNAAIEAARAGESGKGFAVVAEEVRNLAEQSSDSAENIKTIITKIIETTKSTSSDMDTIKKNVENQNNAVSITEESFDKLNKSIKAISHTILAMSTNIEAMLGKSSELTSNIYNISAISQQSAAASEEVNASVSNQLNDMQNVKAQANELYELAQNLDTLIEKFKI</sequence>
<dbReference type="InterPro" id="IPR033479">
    <property type="entry name" value="dCache_1"/>
</dbReference>
<evidence type="ECO:0000256" key="1">
    <source>
        <dbReference type="ARBA" id="ARBA00004651"/>
    </source>
</evidence>
<feature type="transmembrane region" description="Helical" evidence="11">
    <location>
        <begin position="303"/>
        <end position="322"/>
    </location>
</feature>
<comment type="caution">
    <text evidence="14">The sequence shown here is derived from an EMBL/GenBank/DDBJ whole genome shotgun (WGS) entry which is preliminary data.</text>
</comment>
<dbReference type="EMBL" id="JAESWC010000002">
    <property type="protein sequence ID" value="MBL4935824.1"/>
    <property type="molecule type" value="Genomic_DNA"/>
</dbReference>
<keyword evidence="10" id="KW-0175">Coiled coil</keyword>
<proteinExistence type="inferred from homology"/>
<dbReference type="Pfam" id="PF00672">
    <property type="entry name" value="HAMP"/>
    <property type="match status" value="1"/>
</dbReference>
<gene>
    <name evidence="14" type="ORF">JK636_08635</name>
</gene>
<dbReference type="InterPro" id="IPR029151">
    <property type="entry name" value="Sensor-like_sf"/>
</dbReference>
<comment type="similarity">
    <text evidence="8">Belongs to the methyl-accepting chemotaxis (MCP) protein family.</text>
</comment>
<keyword evidence="15" id="KW-1185">Reference proteome</keyword>
<protein>
    <submittedName>
        <fullName evidence="14">Methyl-accepting chemotaxis protein</fullName>
    </submittedName>
</protein>
<dbReference type="InterPro" id="IPR004089">
    <property type="entry name" value="MCPsignal_dom"/>
</dbReference>
<comment type="subcellular location">
    <subcellularLocation>
        <location evidence="1">Cell membrane</location>
        <topology evidence="1">Multi-pass membrane protein</topology>
    </subcellularLocation>
</comment>
<dbReference type="RefSeq" id="WP_202748413.1">
    <property type="nucleotide sequence ID" value="NZ_JAESWC010000002.1"/>
</dbReference>
<dbReference type="SMART" id="SM00283">
    <property type="entry name" value="MA"/>
    <property type="match status" value="1"/>
</dbReference>
<evidence type="ECO:0000313" key="14">
    <source>
        <dbReference type="EMBL" id="MBL4935824.1"/>
    </source>
</evidence>
<organism evidence="14 15">
    <name type="scientific">Clostridium rhizosphaerae</name>
    <dbReference type="NCBI Taxonomy" id="2803861"/>
    <lineage>
        <taxon>Bacteria</taxon>
        <taxon>Bacillati</taxon>
        <taxon>Bacillota</taxon>
        <taxon>Clostridia</taxon>
        <taxon>Eubacteriales</taxon>
        <taxon>Clostridiaceae</taxon>
        <taxon>Clostridium</taxon>
    </lineage>
</organism>
<dbReference type="CDD" id="cd18773">
    <property type="entry name" value="PDC1_HK_sensor"/>
    <property type="match status" value="1"/>
</dbReference>
<keyword evidence="3" id="KW-0145">Chemotaxis</keyword>
<evidence type="ECO:0000256" key="6">
    <source>
        <dbReference type="ARBA" id="ARBA00023136"/>
    </source>
</evidence>
<evidence type="ECO:0000259" key="13">
    <source>
        <dbReference type="PROSITE" id="PS50885"/>
    </source>
</evidence>
<feature type="domain" description="Methyl-accepting transducer" evidence="12">
    <location>
        <begin position="397"/>
        <end position="654"/>
    </location>
</feature>
<evidence type="ECO:0000259" key="12">
    <source>
        <dbReference type="PROSITE" id="PS50111"/>
    </source>
</evidence>
<feature type="domain" description="HAMP" evidence="13">
    <location>
        <begin position="326"/>
        <end position="378"/>
    </location>
</feature>
<keyword evidence="2" id="KW-1003">Cell membrane</keyword>